<feature type="transmembrane region" description="Helical" evidence="1">
    <location>
        <begin position="74"/>
        <end position="94"/>
    </location>
</feature>
<keyword evidence="1" id="KW-0472">Membrane</keyword>
<dbReference type="EMBL" id="JAENHN010000039">
    <property type="protein sequence ID" value="MBK1811691.1"/>
    <property type="molecule type" value="Genomic_DNA"/>
</dbReference>
<comment type="caution">
    <text evidence="2">The sequence shown here is derived from an EMBL/GenBank/DDBJ whole genome shotgun (WGS) entry which is preliminary data.</text>
</comment>
<sequence>MEVLSLSLKLLITVIISTVIFSIIFSSLNKSMLKLFVPIQNFTSKLKRKNLYSGIVFIGTFILISEIYDNYNLSYISYGILYGLVNALIGVCFGE</sequence>
<organism evidence="2 3">
    <name type="scientific">Clostridium yunnanense</name>
    <dbReference type="NCBI Taxonomy" id="2800325"/>
    <lineage>
        <taxon>Bacteria</taxon>
        <taxon>Bacillati</taxon>
        <taxon>Bacillota</taxon>
        <taxon>Clostridia</taxon>
        <taxon>Eubacteriales</taxon>
        <taxon>Clostridiaceae</taxon>
        <taxon>Clostridium</taxon>
    </lineage>
</organism>
<gene>
    <name evidence="2" type="ORF">JHL18_13795</name>
</gene>
<keyword evidence="1" id="KW-0812">Transmembrane</keyword>
<dbReference type="RefSeq" id="WP_200270142.1">
    <property type="nucleotide sequence ID" value="NZ_JAENHN010000039.1"/>
</dbReference>
<evidence type="ECO:0000313" key="2">
    <source>
        <dbReference type="EMBL" id="MBK1811691.1"/>
    </source>
</evidence>
<keyword evidence="3" id="KW-1185">Reference proteome</keyword>
<accession>A0ABS1EQQ6</accession>
<reference evidence="3" key="1">
    <citation type="submission" date="2021-01" db="EMBL/GenBank/DDBJ databases">
        <title>Genome public.</title>
        <authorList>
            <person name="Liu C."/>
            <person name="Sun Q."/>
        </authorList>
    </citation>
    <scope>NUCLEOTIDE SEQUENCE [LARGE SCALE GENOMIC DNA]</scope>
    <source>
        <strain evidence="3">YIM B02505</strain>
    </source>
</reference>
<protein>
    <submittedName>
        <fullName evidence="2">Uncharacterized protein</fullName>
    </submittedName>
</protein>
<name>A0ABS1EQQ6_9CLOT</name>
<feature type="transmembrane region" description="Helical" evidence="1">
    <location>
        <begin position="50"/>
        <end position="68"/>
    </location>
</feature>
<keyword evidence="1" id="KW-1133">Transmembrane helix</keyword>
<evidence type="ECO:0000313" key="3">
    <source>
        <dbReference type="Proteomes" id="UP000596739"/>
    </source>
</evidence>
<dbReference type="Proteomes" id="UP000596739">
    <property type="component" value="Unassembled WGS sequence"/>
</dbReference>
<proteinExistence type="predicted"/>
<evidence type="ECO:0000256" key="1">
    <source>
        <dbReference type="SAM" id="Phobius"/>
    </source>
</evidence>
<feature type="transmembrane region" description="Helical" evidence="1">
    <location>
        <begin position="6"/>
        <end position="29"/>
    </location>
</feature>